<feature type="transmembrane region" description="Helical" evidence="5">
    <location>
        <begin position="12"/>
        <end position="41"/>
    </location>
</feature>
<evidence type="ECO:0000256" key="3">
    <source>
        <dbReference type="ARBA" id="ARBA00022989"/>
    </source>
</evidence>
<feature type="transmembrane region" description="Helical" evidence="5">
    <location>
        <begin position="186"/>
        <end position="208"/>
    </location>
</feature>
<gene>
    <name evidence="6" type="ORF">MYCIT1_LOCUS22483</name>
</gene>
<dbReference type="Proteomes" id="UP001295794">
    <property type="component" value="Unassembled WGS sequence"/>
</dbReference>
<dbReference type="Gene3D" id="1.50.40.10">
    <property type="entry name" value="Mitochondrial carrier domain"/>
    <property type="match status" value="1"/>
</dbReference>
<evidence type="ECO:0000313" key="7">
    <source>
        <dbReference type="Proteomes" id="UP001295794"/>
    </source>
</evidence>
<evidence type="ECO:0000256" key="1">
    <source>
        <dbReference type="ARBA" id="ARBA00004370"/>
    </source>
</evidence>
<evidence type="ECO:0000313" key="6">
    <source>
        <dbReference type="EMBL" id="CAK5274997.1"/>
    </source>
</evidence>
<evidence type="ECO:0008006" key="8">
    <source>
        <dbReference type="Google" id="ProtNLM"/>
    </source>
</evidence>
<dbReference type="InterPro" id="IPR023395">
    <property type="entry name" value="MCP_dom_sf"/>
</dbReference>
<comment type="subcellular location">
    <subcellularLocation>
        <location evidence="1">Membrane</location>
    </subcellularLocation>
</comment>
<feature type="transmembrane region" description="Helical" evidence="5">
    <location>
        <begin position="91"/>
        <end position="112"/>
    </location>
</feature>
<reference evidence="6" key="1">
    <citation type="submission" date="2023-11" db="EMBL/GenBank/DDBJ databases">
        <authorList>
            <person name="De Vega J J."/>
            <person name="De Vega J J."/>
        </authorList>
    </citation>
    <scope>NUCLEOTIDE SEQUENCE</scope>
</reference>
<sequence length="334" mass="36087">MLDPTTSPRTYWGALYIGLSVTIIPTLLLCLITMPFLGALVRFRANYVPKSTIRLLADGEEAAPSERSPSYFGMLFRVYRLEGWAGLFKGILPYLAESYLAILIVTPIALGLTVRDITNPPAGKLPLDVEMPLYIISSALMVAVLPFEIVLNRAITTTAKLPWSLAPRPALKTLLSASEYANPLKLYLTPGLVLAEVIRGALTPLIIFAQRHIERAAASHGLAPLGEAALLVGLGLVFVALQTPVSVMHARLTLQRRGAPAGESELAFEPGVGEAVVMGERSGAQDGVAPYTSFVDCARKMRREEGLGVFARGWWIVALQAATVLLSALVTRWL</sequence>
<proteinExistence type="predicted"/>
<dbReference type="EMBL" id="CAVNYO010000403">
    <property type="protein sequence ID" value="CAK5274997.1"/>
    <property type="molecule type" value="Genomic_DNA"/>
</dbReference>
<dbReference type="SUPFAM" id="SSF103506">
    <property type="entry name" value="Mitochondrial carrier"/>
    <property type="match status" value="1"/>
</dbReference>
<feature type="transmembrane region" description="Helical" evidence="5">
    <location>
        <begin position="309"/>
        <end position="330"/>
    </location>
</feature>
<dbReference type="AlphaFoldDB" id="A0AAD2HJ55"/>
<comment type="caution">
    <text evidence="6">The sequence shown here is derived from an EMBL/GenBank/DDBJ whole genome shotgun (WGS) entry which is preliminary data.</text>
</comment>
<protein>
    <recommendedName>
        <fullName evidence="8">Mitochondrial carrier</fullName>
    </recommendedName>
</protein>
<keyword evidence="2 5" id="KW-0812">Transmembrane</keyword>
<keyword evidence="3 5" id="KW-1133">Transmembrane helix</keyword>
<evidence type="ECO:0000256" key="2">
    <source>
        <dbReference type="ARBA" id="ARBA00022692"/>
    </source>
</evidence>
<keyword evidence="7" id="KW-1185">Reference proteome</keyword>
<feature type="transmembrane region" description="Helical" evidence="5">
    <location>
        <begin position="132"/>
        <end position="151"/>
    </location>
</feature>
<evidence type="ECO:0000256" key="4">
    <source>
        <dbReference type="ARBA" id="ARBA00023136"/>
    </source>
</evidence>
<keyword evidence="4 5" id="KW-0472">Membrane</keyword>
<dbReference type="GO" id="GO:0016020">
    <property type="term" value="C:membrane"/>
    <property type="evidence" value="ECO:0007669"/>
    <property type="project" value="UniProtKB-SubCell"/>
</dbReference>
<organism evidence="6 7">
    <name type="scientific">Mycena citricolor</name>
    <dbReference type="NCBI Taxonomy" id="2018698"/>
    <lineage>
        <taxon>Eukaryota</taxon>
        <taxon>Fungi</taxon>
        <taxon>Dikarya</taxon>
        <taxon>Basidiomycota</taxon>
        <taxon>Agaricomycotina</taxon>
        <taxon>Agaricomycetes</taxon>
        <taxon>Agaricomycetidae</taxon>
        <taxon>Agaricales</taxon>
        <taxon>Marasmiineae</taxon>
        <taxon>Mycenaceae</taxon>
        <taxon>Mycena</taxon>
    </lineage>
</organism>
<name>A0AAD2HJ55_9AGAR</name>
<evidence type="ECO:0000256" key="5">
    <source>
        <dbReference type="SAM" id="Phobius"/>
    </source>
</evidence>
<accession>A0AAD2HJ55</accession>
<feature type="transmembrane region" description="Helical" evidence="5">
    <location>
        <begin position="228"/>
        <end position="247"/>
    </location>
</feature>